<keyword evidence="5" id="KW-0645">Protease</keyword>
<dbReference type="InterPro" id="IPR050821">
    <property type="entry name" value="Cytosolic_carboxypeptidase"/>
</dbReference>
<dbReference type="InterPro" id="IPR000834">
    <property type="entry name" value="Peptidase_M14"/>
</dbReference>
<keyword evidence="6" id="KW-1185">Reference proteome</keyword>
<gene>
    <name evidence="5" type="ORF">QTG54_005428</name>
</gene>
<dbReference type="Pfam" id="PF00246">
    <property type="entry name" value="Peptidase_M14"/>
    <property type="match status" value="1"/>
</dbReference>
<organism evidence="5 6">
    <name type="scientific">Skeletonema marinoi</name>
    <dbReference type="NCBI Taxonomy" id="267567"/>
    <lineage>
        <taxon>Eukaryota</taxon>
        <taxon>Sar</taxon>
        <taxon>Stramenopiles</taxon>
        <taxon>Ochrophyta</taxon>
        <taxon>Bacillariophyta</taxon>
        <taxon>Coscinodiscophyceae</taxon>
        <taxon>Thalassiosirophycidae</taxon>
        <taxon>Thalassiosirales</taxon>
        <taxon>Skeletonemataceae</taxon>
        <taxon>Skeletonema</taxon>
        <taxon>Skeletonema marinoi-dohrnii complex</taxon>
    </lineage>
</organism>
<evidence type="ECO:0000256" key="2">
    <source>
        <dbReference type="ARBA" id="ARBA00005988"/>
    </source>
</evidence>
<keyword evidence="5" id="KW-0121">Carboxypeptidase</keyword>
<dbReference type="GO" id="GO:0008270">
    <property type="term" value="F:zinc ion binding"/>
    <property type="evidence" value="ECO:0007669"/>
    <property type="project" value="InterPro"/>
</dbReference>
<evidence type="ECO:0000256" key="1">
    <source>
        <dbReference type="ARBA" id="ARBA00001947"/>
    </source>
</evidence>
<evidence type="ECO:0000313" key="5">
    <source>
        <dbReference type="EMBL" id="KAK1743831.1"/>
    </source>
</evidence>
<protein>
    <submittedName>
        <fullName evidence="5">Cytosolic carboxypeptidase</fullName>
        <ecNumber evidence="5">3.4.17.-</ecNumber>
    </submittedName>
</protein>
<evidence type="ECO:0000256" key="3">
    <source>
        <dbReference type="PROSITE-ProRule" id="PRU01379"/>
    </source>
</evidence>
<dbReference type="SUPFAM" id="SSF53187">
    <property type="entry name" value="Zn-dependent exopeptidases"/>
    <property type="match status" value="1"/>
</dbReference>
<dbReference type="PANTHER" id="PTHR12756:SF11">
    <property type="entry name" value="CYTOSOLIC CARBOXYPEPTIDASE 1"/>
    <property type="match status" value="1"/>
</dbReference>
<accession>A0AAD9DDP2</accession>
<dbReference type="EMBL" id="JATAAI010000008">
    <property type="protein sequence ID" value="KAK1743831.1"/>
    <property type="molecule type" value="Genomic_DNA"/>
</dbReference>
<dbReference type="Gene3D" id="2.60.40.3120">
    <property type="match status" value="1"/>
</dbReference>
<comment type="caution">
    <text evidence="5">The sequence shown here is derived from an EMBL/GenBank/DDBJ whole genome shotgun (WGS) entry which is preliminary data.</text>
</comment>
<sequence length="806" mass="87861">MAMTSVVIKLSITASHDGGNIQLVSQTEPIVSGRTAKCTVKLNIKPDVYTDFEKIAHMQYFSFRTFVSGLEDIKIFNVTYVIDNADKVSYPEAWPGTTICETHVHTTNGSTFFSYFPPYTYNRHLKLIADCASSIASKRDINYKIEALGQTLQGREIECIVVGMVTKLLGLSTVNIQERQWQSSSLKVYCIAFLALARWGLDDITKKVLDQYRIYIVPCMCPDGAVLGHLRTNNVGANLNREWATVNPEYIAPSMERSPEVYAVLKKMDETGCDFFLDVHGDEELPYVFLSGAEKTPLWEESERLKYLHGYFVSCYQRANSDIQKAIGYPPPDSTEDALKYMNVATNQVSNRFKCLGLTLEMPYKDCETNSDPSVGWSPESDGDHYVEPTDNFKEDGFIMLTKSTTPLNSVESVLKSATTSVSSEVGKTANGIKSITRSVSSGIGSVTSKGTNDIKSITRSVSSGICSVTAKGTNELKTITRSVSSGIGSVAKMGASSLTSEVEKRTSDIQSVARTASSGLESVAKKGAKDFRITTLVAGRAVKKGTKDVINVAGRGVEETGNLAIGLAERTVSDTGKVATWIDSQAKAGTEAVTSSTKRAVLNFTGKSSYEFGDVSKETVRRIAAGEVNMQDFILLLKILLAIGATIGPLAELLPFTFLLEALNISIEQKVGGKVMEVLAKSLDSRIVGALFTSDDKNLIGDVAKRSLLSGILSYTGKPNYESGDIQRAVLQHENEDHSEEKTLDIDVSEFAEWDNLFIEKLGAELDEAASIDPEELNTAKEMDMKIALALEECDALSQTGKIGF</sequence>
<dbReference type="AlphaFoldDB" id="A0AAD9DDP2"/>
<name>A0AAD9DDP2_9STRA</name>
<evidence type="ECO:0000259" key="4">
    <source>
        <dbReference type="PROSITE" id="PS52035"/>
    </source>
</evidence>
<proteinExistence type="inferred from homology"/>
<dbReference type="PROSITE" id="PS52035">
    <property type="entry name" value="PEPTIDASE_M14"/>
    <property type="match status" value="1"/>
</dbReference>
<dbReference type="CDD" id="cd06234">
    <property type="entry name" value="M14_PaCCP-like"/>
    <property type="match status" value="1"/>
</dbReference>
<dbReference type="Gene3D" id="3.40.630.10">
    <property type="entry name" value="Zn peptidases"/>
    <property type="match status" value="1"/>
</dbReference>
<dbReference type="PANTHER" id="PTHR12756">
    <property type="entry name" value="CYTOSOLIC CARBOXYPEPTIDASE"/>
    <property type="match status" value="1"/>
</dbReference>
<keyword evidence="5" id="KW-0378">Hydrolase</keyword>
<dbReference type="GO" id="GO:0006508">
    <property type="term" value="P:proteolysis"/>
    <property type="evidence" value="ECO:0007669"/>
    <property type="project" value="InterPro"/>
</dbReference>
<feature type="domain" description="Peptidase M14" evidence="4">
    <location>
        <begin position="117"/>
        <end position="405"/>
    </location>
</feature>
<comment type="cofactor">
    <cofactor evidence="1">
        <name>Zn(2+)</name>
        <dbReference type="ChEBI" id="CHEBI:29105"/>
    </cofactor>
</comment>
<feature type="active site" description="Proton donor/acceptor" evidence="3">
    <location>
        <position position="361"/>
    </location>
</feature>
<dbReference type="Pfam" id="PF18027">
    <property type="entry name" value="Pepdidase_M14_N"/>
    <property type="match status" value="1"/>
</dbReference>
<comment type="similarity">
    <text evidence="2 3">Belongs to the peptidase M14 family.</text>
</comment>
<dbReference type="GO" id="GO:0004181">
    <property type="term" value="F:metallocarboxypeptidase activity"/>
    <property type="evidence" value="ECO:0007669"/>
    <property type="project" value="InterPro"/>
</dbReference>
<dbReference type="Proteomes" id="UP001224775">
    <property type="component" value="Unassembled WGS sequence"/>
</dbReference>
<evidence type="ECO:0000313" key="6">
    <source>
        <dbReference type="Proteomes" id="UP001224775"/>
    </source>
</evidence>
<dbReference type="EC" id="3.4.17.-" evidence="5"/>
<dbReference type="InterPro" id="IPR040626">
    <property type="entry name" value="Pepdidase_M14_N"/>
</dbReference>
<reference evidence="5" key="1">
    <citation type="submission" date="2023-06" db="EMBL/GenBank/DDBJ databases">
        <title>Survivors Of The Sea: Transcriptome response of Skeletonema marinoi to long-term dormancy.</title>
        <authorList>
            <person name="Pinder M.I.M."/>
            <person name="Kourtchenko O."/>
            <person name="Robertson E.K."/>
            <person name="Larsson T."/>
            <person name="Maumus F."/>
            <person name="Osuna-Cruz C.M."/>
            <person name="Vancaester E."/>
            <person name="Stenow R."/>
            <person name="Vandepoele K."/>
            <person name="Ploug H."/>
            <person name="Bruchert V."/>
            <person name="Godhe A."/>
            <person name="Topel M."/>
        </authorList>
    </citation>
    <scope>NUCLEOTIDE SEQUENCE</scope>
    <source>
        <strain evidence="5">R05AC</strain>
    </source>
</reference>